<keyword evidence="5" id="KW-0342">GTP-binding</keyword>
<gene>
    <name evidence="8" type="primary">rtcB</name>
    <name evidence="9" type="ORF">RM764_38440</name>
</gene>
<evidence type="ECO:0000256" key="3">
    <source>
        <dbReference type="ARBA" id="ARBA00022741"/>
    </source>
</evidence>
<sequence>MDIRLVTEGPWRFRIEPTGAMRVPGVVMAPRELLPDEPGDQALQQVAHVATLPGIVRASYAMPDIHWGYGFPIGGVAATDVAHGGVISPGGVGFDISCGVRLLTAHVDRAALQPKLPILMDRLDALIPRGLGRGGLWYLADRTQLHEILRGGARYAVEQGHGVPRDLDRCEDGGAVGDADVTQVGERALERGAGQVGSLGSANHFLEVQAVDAIYDETCARAFGLRPGLVCVMIHCGSRGLGHQICSDHVRAMDAVMRRYGIDVPDPQLACAPVDSPEGRAYLGAMAAAANFARANRQLLADAARSVFREATGTGLDLLYDVSHNLAKLERHIDDGAARPLLCVHRKGATRALPPGHPDLPDTLRPFGQPVFVPGTMGTASYVMTGTTGNRAFDSCCHGAGRVWSRHRAHREMSSRQLRQELAGAGVTVRPASWRSVTEEAPEAYKDVDAVVRASEHNDLGRLVARLVPLGVLKG</sequence>
<evidence type="ECO:0000256" key="2">
    <source>
        <dbReference type="ARBA" id="ARBA00022723"/>
    </source>
</evidence>
<keyword evidence="10" id="KW-1185">Reference proteome</keyword>
<organism evidence="9 10">
    <name type="scientific">Streptomyces gibsoniae</name>
    <dbReference type="NCBI Taxonomy" id="3075529"/>
    <lineage>
        <taxon>Bacteria</taxon>
        <taxon>Bacillati</taxon>
        <taxon>Actinomycetota</taxon>
        <taxon>Actinomycetes</taxon>
        <taxon>Kitasatosporales</taxon>
        <taxon>Streptomycetaceae</taxon>
        <taxon>Streptomyces</taxon>
    </lineage>
</organism>
<comment type="similarity">
    <text evidence="8">Belongs to the RtcB family.</text>
</comment>
<evidence type="ECO:0000256" key="8">
    <source>
        <dbReference type="RuleBase" id="RU371113"/>
    </source>
</evidence>
<dbReference type="Gene3D" id="3.90.1860.10">
    <property type="entry name" value="tRNA-splicing ligase RtcB"/>
    <property type="match status" value="1"/>
</dbReference>
<evidence type="ECO:0000256" key="4">
    <source>
        <dbReference type="ARBA" id="ARBA00022800"/>
    </source>
</evidence>
<dbReference type="GO" id="GO:0170057">
    <property type="term" value="F:RNA ligase (GTP) activity"/>
    <property type="evidence" value="ECO:0007669"/>
    <property type="project" value="UniProtKB-EC"/>
</dbReference>
<dbReference type="InterPro" id="IPR001233">
    <property type="entry name" value="RtcB"/>
</dbReference>
<proteinExistence type="inferred from homology"/>
<evidence type="ECO:0000256" key="7">
    <source>
        <dbReference type="ARBA" id="ARBA00047746"/>
    </source>
</evidence>
<dbReference type="PANTHER" id="PTHR11118:SF1">
    <property type="entry name" value="RNA-SPLICING LIGASE RTCB HOMOLOG"/>
    <property type="match status" value="1"/>
</dbReference>
<keyword evidence="1 8" id="KW-0436">Ligase</keyword>
<dbReference type="PANTHER" id="PTHR11118">
    <property type="entry name" value="RNA-SPLICING LIGASE RTCB HOMOLOG"/>
    <property type="match status" value="1"/>
</dbReference>
<dbReference type="EMBL" id="JAVREY010000084">
    <property type="protein sequence ID" value="MDT0468793.1"/>
    <property type="molecule type" value="Genomic_DNA"/>
</dbReference>
<reference evidence="10" key="1">
    <citation type="submission" date="2023-07" db="EMBL/GenBank/DDBJ databases">
        <title>30 novel species of actinomycetes from the DSMZ collection.</title>
        <authorList>
            <person name="Nouioui I."/>
        </authorList>
    </citation>
    <scope>NUCLEOTIDE SEQUENCE [LARGE SCALE GENOMIC DNA]</scope>
    <source>
        <strain evidence="10">DSM 41699</strain>
    </source>
</reference>
<evidence type="ECO:0000256" key="6">
    <source>
        <dbReference type="ARBA" id="ARBA00023211"/>
    </source>
</evidence>
<dbReference type="EC" id="6.5.1.-" evidence="8"/>
<comment type="catalytic activity">
    <reaction evidence="7">
        <text>a 3'-end 3'-phospho-ribonucleotide-RNA + a 5'-end dephospho-ribonucleoside-RNA + GTP = a ribonucleotidyl-ribonucleotide-RNA + GMP + diphosphate</text>
        <dbReference type="Rhea" id="RHEA:68076"/>
        <dbReference type="Rhea" id="RHEA-COMP:10463"/>
        <dbReference type="Rhea" id="RHEA-COMP:13936"/>
        <dbReference type="Rhea" id="RHEA-COMP:17355"/>
        <dbReference type="ChEBI" id="CHEBI:33019"/>
        <dbReference type="ChEBI" id="CHEBI:37565"/>
        <dbReference type="ChEBI" id="CHEBI:58115"/>
        <dbReference type="ChEBI" id="CHEBI:83062"/>
        <dbReference type="ChEBI" id="CHEBI:138284"/>
        <dbReference type="ChEBI" id="CHEBI:173118"/>
        <dbReference type="EC" id="6.5.1.8"/>
    </reaction>
</comment>
<name>A0ABU2U6I2_9ACTN</name>
<dbReference type="Proteomes" id="UP001183809">
    <property type="component" value="Unassembled WGS sequence"/>
</dbReference>
<evidence type="ECO:0000313" key="9">
    <source>
        <dbReference type="EMBL" id="MDT0468793.1"/>
    </source>
</evidence>
<dbReference type="Pfam" id="PF01139">
    <property type="entry name" value="RtcB"/>
    <property type="match status" value="1"/>
</dbReference>
<evidence type="ECO:0000256" key="1">
    <source>
        <dbReference type="ARBA" id="ARBA00022598"/>
    </source>
</evidence>
<dbReference type="RefSeq" id="WP_311700237.1">
    <property type="nucleotide sequence ID" value="NZ_JAVREY010000084.1"/>
</dbReference>
<comment type="subunit">
    <text evidence="8">Monomer.</text>
</comment>
<dbReference type="InterPro" id="IPR036025">
    <property type="entry name" value="RtcB-like_sf"/>
</dbReference>
<evidence type="ECO:0000256" key="5">
    <source>
        <dbReference type="ARBA" id="ARBA00023134"/>
    </source>
</evidence>
<keyword evidence="4" id="KW-0692">RNA repair</keyword>
<keyword evidence="6 8" id="KW-0464">Manganese</keyword>
<accession>A0ABU2U6I2</accession>
<dbReference type="SUPFAM" id="SSF103365">
    <property type="entry name" value="Hypothetical protein PH1602"/>
    <property type="match status" value="1"/>
</dbReference>
<keyword evidence="3" id="KW-0547">Nucleotide-binding</keyword>
<evidence type="ECO:0000313" key="10">
    <source>
        <dbReference type="Proteomes" id="UP001183809"/>
    </source>
</evidence>
<comment type="caution">
    <text evidence="9">The sequence shown here is derived from an EMBL/GenBank/DDBJ whole genome shotgun (WGS) entry which is preliminary data.</text>
</comment>
<comment type="cofactor">
    <cofactor evidence="8">
        <name>Mn(2+)</name>
        <dbReference type="ChEBI" id="CHEBI:29035"/>
    </cofactor>
    <text evidence="8">Binds 2 manganese ions per subunit.</text>
</comment>
<protein>
    <recommendedName>
        <fullName evidence="8">tRNA-splicing ligase RtcB</fullName>
        <ecNumber evidence="8">6.5.1.-</ecNumber>
    </recommendedName>
</protein>
<keyword evidence="2 8" id="KW-0479">Metal-binding</keyword>